<dbReference type="OrthoDB" id="10182at2157"/>
<protein>
    <submittedName>
        <fullName evidence="3">Phosphatase PAP2 family protein</fullName>
    </submittedName>
</protein>
<accession>A0A6N0NTG6</accession>
<dbReference type="InterPro" id="IPR000326">
    <property type="entry name" value="PAP2/HPO"/>
</dbReference>
<dbReference type="GO" id="GO:0042392">
    <property type="term" value="F:sphingosine-1-phosphate phosphatase activity"/>
    <property type="evidence" value="ECO:0007669"/>
    <property type="project" value="TreeGrafter"/>
</dbReference>
<dbReference type="KEGG" id="mten:GWK48_07000"/>
<feature type="transmembrane region" description="Helical" evidence="1">
    <location>
        <begin position="144"/>
        <end position="161"/>
    </location>
</feature>
<dbReference type="SUPFAM" id="SSF48317">
    <property type="entry name" value="Acid phosphatase/Vanadium-dependent haloperoxidase"/>
    <property type="match status" value="1"/>
</dbReference>
<evidence type="ECO:0000313" key="3">
    <source>
        <dbReference type="EMBL" id="QKR00154.1"/>
    </source>
</evidence>
<keyword evidence="1" id="KW-0472">Membrane</keyword>
<evidence type="ECO:0000256" key="1">
    <source>
        <dbReference type="SAM" id="Phobius"/>
    </source>
</evidence>
<organism evidence="3 4">
    <name type="scientific">Metallosphaera tengchongensis</name>
    <dbReference type="NCBI Taxonomy" id="1532350"/>
    <lineage>
        <taxon>Archaea</taxon>
        <taxon>Thermoproteota</taxon>
        <taxon>Thermoprotei</taxon>
        <taxon>Sulfolobales</taxon>
        <taxon>Sulfolobaceae</taxon>
        <taxon>Metallosphaera</taxon>
    </lineage>
</organism>
<keyword evidence="4" id="KW-1185">Reference proteome</keyword>
<evidence type="ECO:0000313" key="4">
    <source>
        <dbReference type="Proteomes" id="UP000509301"/>
    </source>
</evidence>
<dbReference type="PANTHER" id="PTHR14969:SF13">
    <property type="entry name" value="AT30094P"/>
    <property type="match status" value="1"/>
</dbReference>
<feature type="transmembrane region" description="Helical" evidence="1">
    <location>
        <begin position="167"/>
        <end position="186"/>
    </location>
</feature>
<name>A0A6N0NTG6_9CREN</name>
<feature type="transmembrane region" description="Helical" evidence="1">
    <location>
        <begin position="76"/>
        <end position="98"/>
    </location>
</feature>
<dbReference type="AlphaFoldDB" id="A0A6N0NTG6"/>
<dbReference type="RefSeq" id="WP_174630866.1">
    <property type="nucleotide sequence ID" value="NZ_CP049074.1"/>
</dbReference>
<dbReference type="Proteomes" id="UP000509301">
    <property type="component" value="Chromosome"/>
</dbReference>
<gene>
    <name evidence="3" type="ORF">GWK48_07000</name>
</gene>
<dbReference type="EMBL" id="CP049074">
    <property type="protein sequence ID" value="QKR00154.1"/>
    <property type="molecule type" value="Genomic_DNA"/>
</dbReference>
<dbReference type="Gene3D" id="1.20.144.10">
    <property type="entry name" value="Phosphatidic acid phosphatase type 2/haloperoxidase"/>
    <property type="match status" value="1"/>
</dbReference>
<evidence type="ECO:0000259" key="2">
    <source>
        <dbReference type="SMART" id="SM00014"/>
    </source>
</evidence>
<dbReference type="PANTHER" id="PTHR14969">
    <property type="entry name" value="SPHINGOSINE-1-PHOSPHATE PHOSPHOHYDROLASE"/>
    <property type="match status" value="1"/>
</dbReference>
<dbReference type="Pfam" id="PF01569">
    <property type="entry name" value="PAP2"/>
    <property type="match status" value="1"/>
</dbReference>
<keyword evidence="1" id="KW-0812">Transmembrane</keyword>
<keyword evidence="1" id="KW-1133">Transmembrane helix</keyword>
<dbReference type="InterPro" id="IPR036938">
    <property type="entry name" value="PAP2/HPO_sf"/>
</dbReference>
<sequence length="203" mass="22982">MKYYWFLLIAFILVGVGVKAVSEPNVPLNVYLFKLINYHQISFLNPVMVFLSKYGREYVWIPLTAILLVFRKTRRIAITLAASFILAIIVGEASKYAFAQGRPFLYVSPDYTLVPKPSDYSFPSGHALIVSDGAIVLAKMAPKWLWIIMLIEALLVSYSRVYVGVHWPVDVFAGWLIGGWTSLFTVDLERRGTLAFVEKLLKA</sequence>
<proteinExistence type="predicted"/>
<dbReference type="SMART" id="SM00014">
    <property type="entry name" value="acidPPc"/>
    <property type="match status" value="1"/>
</dbReference>
<feature type="domain" description="Phosphatidic acid phosphatase type 2/haloperoxidase" evidence="2">
    <location>
        <begin position="76"/>
        <end position="186"/>
    </location>
</feature>
<dbReference type="GeneID" id="55641684"/>
<reference evidence="3 4" key="1">
    <citation type="submission" date="2020-02" db="EMBL/GenBank/DDBJ databases">
        <title>Comparative genome analysis reveals the metabolism and evolution of the thermophilic archaeal genus Metallosphaera.</title>
        <authorList>
            <person name="Jiang C."/>
        </authorList>
    </citation>
    <scope>NUCLEOTIDE SEQUENCE [LARGE SCALE GENOMIC DNA]</scope>
    <source>
        <strain evidence="3 4">Ric-A</strain>
    </source>
</reference>